<reference evidence="1 2" key="1">
    <citation type="submission" date="2010-06" db="EMBL/GenBank/DDBJ databases">
        <title>Complete sequence of chromosome of Nitrosococcus watsoni C-113.</title>
        <authorList>
            <consortium name="US DOE Joint Genome Institute"/>
            <person name="Lucas S."/>
            <person name="Copeland A."/>
            <person name="Lapidus A."/>
            <person name="Cheng J.-F."/>
            <person name="Bruce D."/>
            <person name="Goodwin L."/>
            <person name="Pitluck S."/>
            <person name="Malfatti S.A."/>
            <person name="Chain P.S.G."/>
            <person name="Land M."/>
            <person name="Hauser L."/>
            <person name="Kyrpides N."/>
            <person name="Ivanova N."/>
            <person name="Cambell M.A."/>
            <person name="Heidelberg J.F."/>
            <person name="Klotz M.G."/>
            <person name="Woyke T."/>
        </authorList>
    </citation>
    <scope>NUCLEOTIDE SEQUENCE [LARGE SCALE GENOMIC DNA]</scope>
    <source>
        <strain evidence="1 2">C-113</strain>
    </source>
</reference>
<dbReference type="KEGG" id="nwa:Nwat_0933"/>
<accession>D8K4I0</accession>
<dbReference type="HOGENOM" id="CLU_166117_0_0_6"/>
<protein>
    <submittedName>
        <fullName evidence="1">Uncharacterized protein</fullName>
    </submittedName>
</protein>
<gene>
    <name evidence="1" type="ordered locus">Nwat_0933</name>
</gene>
<evidence type="ECO:0000313" key="2">
    <source>
        <dbReference type="Proteomes" id="UP000000393"/>
    </source>
</evidence>
<name>D8K4I0_NITWC</name>
<keyword evidence="2" id="KW-1185">Reference proteome</keyword>
<dbReference type="Proteomes" id="UP000000393">
    <property type="component" value="Chromosome"/>
</dbReference>
<evidence type="ECO:0000313" key="1">
    <source>
        <dbReference type="EMBL" id="ADJ27877.1"/>
    </source>
</evidence>
<organism evidence="1 2">
    <name type="scientific">Nitrosococcus watsoni (strain C-113)</name>
    <dbReference type="NCBI Taxonomy" id="105559"/>
    <lineage>
        <taxon>Bacteria</taxon>
        <taxon>Pseudomonadati</taxon>
        <taxon>Pseudomonadota</taxon>
        <taxon>Gammaproteobacteria</taxon>
        <taxon>Chromatiales</taxon>
        <taxon>Chromatiaceae</taxon>
        <taxon>Nitrosococcus</taxon>
    </lineage>
</organism>
<dbReference type="STRING" id="105559.Nwat_0933"/>
<proteinExistence type="predicted"/>
<sequence>MTDFNFVPTRRHPPGDFAFLGSLRRRHHLDLGFLGAPRAFTSGVPHPGLGSESEKMIAGFHGRTRGIWPSRDLRPFASHRC</sequence>
<dbReference type="EMBL" id="CP002086">
    <property type="protein sequence ID" value="ADJ27877.1"/>
    <property type="molecule type" value="Genomic_DNA"/>
</dbReference>
<dbReference type="AlphaFoldDB" id="D8K4I0"/>